<dbReference type="NCBIfam" id="TIGR01444">
    <property type="entry name" value="fkbM_fam"/>
    <property type="match status" value="1"/>
</dbReference>
<dbReference type="KEGG" id="hbs:IPV69_04580"/>
<evidence type="ECO:0000313" key="2">
    <source>
        <dbReference type="EMBL" id="QOV90644.1"/>
    </source>
</evidence>
<keyword evidence="2" id="KW-0489">Methyltransferase</keyword>
<dbReference type="Proteomes" id="UP000593765">
    <property type="component" value="Chromosome"/>
</dbReference>
<keyword evidence="2" id="KW-0808">Transferase</keyword>
<dbReference type="SUPFAM" id="SSF53335">
    <property type="entry name" value="S-adenosyl-L-methionine-dependent methyltransferases"/>
    <property type="match status" value="1"/>
</dbReference>
<evidence type="ECO:0000259" key="1">
    <source>
        <dbReference type="Pfam" id="PF05050"/>
    </source>
</evidence>
<dbReference type="AlphaFoldDB" id="A0A7M2WZ54"/>
<evidence type="ECO:0000313" key="3">
    <source>
        <dbReference type="Proteomes" id="UP000593765"/>
    </source>
</evidence>
<dbReference type="GO" id="GO:0008168">
    <property type="term" value="F:methyltransferase activity"/>
    <property type="evidence" value="ECO:0007669"/>
    <property type="project" value="UniProtKB-KW"/>
</dbReference>
<accession>A0A7M2WZ54</accession>
<dbReference type="Pfam" id="PF05050">
    <property type="entry name" value="Methyltransf_21"/>
    <property type="match status" value="1"/>
</dbReference>
<dbReference type="EMBL" id="CP063458">
    <property type="protein sequence ID" value="QOV90644.1"/>
    <property type="molecule type" value="Genomic_DNA"/>
</dbReference>
<dbReference type="PANTHER" id="PTHR34203">
    <property type="entry name" value="METHYLTRANSFERASE, FKBM FAMILY PROTEIN"/>
    <property type="match status" value="1"/>
</dbReference>
<proteinExistence type="predicted"/>
<dbReference type="InterPro" id="IPR029063">
    <property type="entry name" value="SAM-dependent_MTases_sf"/>
</dbReference>
<organism evidence="2 3">
    <name type="scientific">Humisphaera borealis</name>
    <dbReference type="NCBI Taxonomy" id="2807512"/>
    <lineage>
        <taxon>Bacteria</taxon>
        <taxon>Pseudomonadati</taxon>
        <taxon>Planctomycetota</taxon>
        <taxon>Phycisphaerae</taxon>
        <taxon>Tepidisphaerales</taxon>
        <taxon>Tepidisphaeraceae</taxon>
        <taxon>Humisphaera</taxon>
    </lineage>
</organism>
<dbReference type="Gene3D" id="3.40.50.150">
    <property type="entry name" value="Vaccinia Virus protein VP39"/>
    <property type="match status" value="1"/>
</dbReference>
<name>A0A7M2WZ54_9BACT</name>
<dbReference type="PANTHER" id="PTHR34203:SF15">
    <property type="entry name" value="SLL1173 PROTEIN"/>
    <property type="match status" value="1"/>
</dbReference>
<dbReference type="InterPro" id="IPR052514">
    <property type="entry name" value="SAM-dependent_MTase"/>
</dbReference>
<sequence>MSDMPLNVTAATSATSSAALLPCTPLWVKAASRLIQLLPFGRYRLMNAVGRRSAATFVAELRQDGKAYRFLCNLQDGIAREVCFTGMYEPQETLVLRQLLSPGQVLLDVGANWGYFTLLAAHCVGSAGRVISLEPDPRLFPQLQTNITLNRLAHVQAIQVAAADREGTMTLAGFDEAGENFGVSRLVANGDKVHGRCFPVRTASLDTILEEYNIDTVDVLKMDIEGAEGLALRGLEQSLSTHRVRRLLLEVHPHDLLRYGIRAEDILQSLTNFGYRCLRVSHDLRATRRAAYSRHLQLADILTPIDTMVGLDNWPHLLFLAPSIEL</sequence>
<gene>
    <name evidence="2" type="ORF">IPV69_04580</name>
</gene>
<keyword evidence="3" id="KW-1185">Reference proteome</keyword>
<dbReference type="InterPro" id="IPR006342">
    <property type="entry name" value="FkbM_mtfrase"/>
</dbReference>
<dbReference type="GO" id="GO:0032259">
    <property type="term" value="P:methylation"/>
    <property type="evidence" value="ECO:0007669"/>
    <property type="project" value="UniProtKB-KW"/>
</dbReference>
<reference evidence="2 3" key="1">
    <citation type="submission" date="2020-10" db="EMBL/GenBank/DDBJ databases">
        <title>Wide distribution of Phycisphaera-like planctomycetes from WD2101 soil group in peatlands and genome analysis of the first cultivated representative.</title>
        <authorList>
            <person name="Dedysh S.N."/>
            <person name="Beletsky A.V."/>
            <person name="Ivanova A."/>
            <person name="Kulichevskaya I.S."/>
            <person name="Suzina N.E."/>
            <person name="Philippov D.A."/>
            <person name="Rakitin A.L."/>
            <person name="Mardanov A.V."/>
            <person name="Ravin N.V."/>
        </authorList>
    </citation>
    <scope>NUCLEOTIDE SEQUENCE [LARGE SCALE GENOMIC DNA]</scope>
    <source>
        <strain evidence="2 3">M1803</strain>
    </source>
</reference>
<feature type="domain" description="Methyltransferase FkbM" evidence="1">
    <location>
        <begin position="108"/>
        <end position="277"/>
    </location>
</feature>
<protein>
    <submittedName>
        <fullName evidence="2">FkbM family methyltransferase</fullName>
    </submittedName>
</protein>